<dbReference type="RefSeq" id="XP_016218888.1">
    <property type="nucleotide sequence ID" value="XM_016353735.1"/>
</dbReference>
<dbReference type="InterPro" id="IPR007219">
    <property type="entry name" value="XnlR_reg_dom"/>
</dbReference>
<dbReference type="PANTHER" id="PTHR40626:SF11">
    <property type="entry name" value="ZINC FINGER PROTEIN YPR022C"/>
    <property type="match status" value="1"/>
</dbReference>
<feature type="domain" description="C2H2-type" evidence="9">
    <location>
        <begin position="140"/>
        <end position="168"/>
    </location>
</feature>
<comment type="subcellular location">
    <subcellularLocation>
        <location evidence="1">Nucleus</location>
    </subcellularLocation>
</comment>
<dbReference type="Gene3D" id="3.30.160.60">
    <property type="entry name" value="Classic Zinc Finger"/>
    <property type="match status" value="1"/>
</dbReference>
<feature type="region of interest" description="Disordered" evidence="8">
    <location>
        <begin position="78"/>
        <end position="117"/>
    </location>
</feature>
<dbReference type="GO" id="GO:0000785">
    <property type="term" value="C:chromatin"/>
    <property type="evidence" value="ECO:0007669"/>
    <property type="project" value="TreeGrafter"/>
</dbReference>
<evidence type="ECO:0000256" key="4">
    <source>
        <dbReference type="ARBA" id="ARBA00022771"/>
    </source>
</evidence>
<feature type="compositionally biased region" description="Basic residues" evidence="8">
    <location>
        <begin position="1"/>
        <end position="11"/>
    </location>
</feature>
<feature type="domain" description="C2H2-type" evidence="9">
    <location>
        <begin position="115"/>
        <end position="141"/>
    </location>
</feature>
<dbReference type="PROSITE" id="PS00028">
    <property type="entry name" value="ZINC_FINGER_C2H2_1"/>
    <property type="match status" value="1"/>
</dbReference>
<evidence type="ECO:0000256" key="7">
    <source>
        <dbReference type="PROSITE-ProRule" id="PRU00042"/>
    </source>
</evidence>
<dbReference type="InterPro" id="IPR036236">
    <property type="entry name" value="Znf_C2H2_sf"/>
</dbReference>
<keyword evidence="4 7" id="KW-0863">Zinc-finger</keyword>
<dbReference type="HOGENOM" id="CLU_005988_0_0_1"/>
<keyword evidence="5" id="KW-0862">Zinc</keyword>
<feature type="region of interest" description="Disordered" evidence="8">
    <location>
        <begin position="221"/>
        <end position="245"/>
    </location>
</feature>
<accession>A0A0D2BCF1</accession>
<evidence type="ECO:0000256" key="3">
    <source>
        <dbReference type="ARBA" id="ARBA00022737"/>
    </source>
</evidence>
<dbReference type="AlphaFoldDB" id="A0A0D2BCF1"/>
<sequence length="917" mass="101837">MRPSRNHKTARSVRDCSGESAQVKHHRLRRTRRQDDIYEKQESGDLATDQKIITRKERTPLSKSHASSFDLSVRLRTSKSHEMPSGASLPSVGHGPKLTKTGRVSKAKKGIKGAHRCGCGKTYSRAEHLRRHQQNHEKQLPCLLCGKIFHRQDLYDRHLATKHDSSNSMSRRDSATSGSPISPLHVQTSLSSGLAEPVLASQRLVEPNDQFSEFPQNSHFLSRHHTGEAPSSPSSGSDASYIKDEPYPQPYFTNDSFGELSATTTESDPVSYLVPRPSLSSSGDVSPFSPFSFSASWAHTNPIFTHSALTETIPFAYNSSSITSPRTLVTHMQMPSWIESNNDIPHFPPSGLTSPSSSCAPAMAPVVLPSHPNGAPYPLAFVAQKDKYGSLDIESPLEEQQLGVELSLKTKQHYLEAYWTRFDPFFPIVHKPSHRPGTNPLLTAAMMAIGAQYADEEFARSDSRILHEKCLELIAKYKDVLLTATRLDYMQAIFLVEVMSHYRAKRTAPRLSEVFLSVYASLWKFHTNTGRSYIESLSTIQPQLSDDDLRLQWSEWVATTGFCRLLAACYVFETMQALLLVRSTHTTPSCGLELLIPAPAAVWDASSHVRWAQMIRQHQPEILDMSEILDALWTSNTPPAQRDPFQSSILIACHAGSVLLQKNELQNPSFNAPSAMHTLFEPGNIGVLERCLYAHPSIITMHHIVQLASLAPFRALLATSGESWVLSQRLSQDSLIAAAEFTTLKSELRSWTDATEQTFFSGSTGDNIRSAVQHSLLILKACLNAPISGLAFGPDMALYFACLTLWAVTYSASSKAEAAGMKFDSSAPVILEPSQARQDARTFCDFAVVELSRNYLDRLISDDRISSWRHSVNAVLRWSSWALGGMSIQNRILGELIESAVGVLDCLKDRGWQDGWF</sequence>
<proteinExistence type="predicted"/>
<keyword evidence="11" id="KW-1185">Reference proteome</keyword>
<feature type="compositionally biased region" description="Basic residues" evidence="8">
    <location>
        <begin position="103"/>
        <end position="115"/>
    </location>
</feature>
<keyword evidence="3" id="KW-0677">Repeat</keyword>
<dbReference type="GO" id="GO:0000978">
    <property type="term" value="F:RNA polymerase II cis-regulatory region sequence-specific DNA binding"/>
    <property type="evidence" value="ECO:0007669"/>
    <property type="project" value="InterPro"/>
</dbReference>
<evidence type="ECO:0000256" key="2">
    <source>
        <dbReference type="ARBA" id="ARBA00022723"/>
    </source>
</evidence>
<dbReference type="VEuPathDB" id="FungiDB:PV09_00914"/>
<evidence type="ECO:0000259" key="9">
    <source>
        <dbReference type="PROSITE" id="PS50157"/>
    </source>
</evidence>
<dbReference type="EMBL" id="KN847530">
    <property type="protein sequence ID" value="KIW09019.1"/>
    <property type="molecule type" value="Genomic_DNA"/>
</dbReference>
<dbReference type="PANTHER" id="PTHR40626">
    <property type="entry name" value="MIP31509P"/>
    <property type="match status" value="1"/>
</dbReference>
<dbReference type="InterPro" id="IPR051059">
    <property type="entry name" value="VerF-like"/>
</dbReference>
<evidence type="ECO:0000256" key="1">
    <source>
        <dbReference type="ARBA" id="ARBA00004123"/>
    </source>
</evidence>
<dbReference type="CDD" id="cd12148">
    <property type="entry name" value="fungal_TF_MHR"/>
    <property type="match status" value="1"/>
</dbReference>
<dbReference type="GO" id="GO:0008270">
    <property type="term" value="F:zinc ion binding"/>
    <property type="evidence" value="ECO:0007669"/>
    <property type="project" value="UniProtKB-KW"/>
</dbReference>
<dbReference type="STRING" id="253628.A0A0D2BCF1"/>
<dbReference type="GO" id="GO:0006351">
    <property type="term" value="P:DNA-templated transcription"/>
    <property type="evidence" value="ECO:0007669"/>
    <property type="project" value="InterPro"/>
</dbReference>
<dbReference type="InParanoid" id="A0A0D2BCF1"/>
<dbReference type="SMART" id="SM00355">
    <property type="entry name" value="ZnF_C2H2"/>
    <property type="match status" value="2"/>
</dbReference>
<evidence type="ECO:0000256" key="8">
    <source>
        <dbReference type="SAM" id="MobiDB-lite"/>
    </source>
</evidence>
<dbReference type="OrthoDB" id="6077919at2759"/>
<feature type="region of interest" description="Disordered" evidence="8">
    <location>
        <begin position="161"/>
        <end position="189"/>
    </location>
</feature>
<dbReference type="Proteomes" id="UP000053259">
    <property type="component" value="Unassembled WGS sequence"/>
</dbReference>
<dbReference type="InterPro" id="IPR013087">
    <property type="entry name" value="Znf_C2H2_type"/>
</dbReference>
<reference evidence="10 11" key="1">
    <citation type="submission" date="2015-01" db="EMBL/GenBank/DDBJ databases">
        <title>The Genome Sequence of Ochroconis gallopava CBS43764.</title>
        <authorList>
            <consortium name="The Broad Institute Genomics Platform"/>
            <person name="Cuomo C."/>
            <person name="de Hoog S."/>
            <person name="Gorbushina A."/>
            <person name="Stielow B."/>
            <person name="Teixiera M."/>
            <person name="Abouelleil A."/>
            <person name="Chapman S.B."/>
            <person name="Priest M."/>
            <person name="Young S.K."/>
            <person name="Wortman J."/>
            <person name="Nusbaum C."/>
            <person name="Birren B."/>
        </authorList>
    </citation>
    <scope>NUCLEOTIDE SEQUENCE [LARGE SCALE GENOMIC DNA]</scope>
    <source>
        <strain evidence="10 11">CBS 43764</strain>
    </source>
</reference>
<feature type="region of interest" description="Disordered" evidence="8">
    <location>
        <begin position="1"/>
        <end position="66"/>
    </location>
</feature>
<keyword evidence="2" id="KW-0479">Metal-binding</keyword>
<feature type="compositionally biased region" description="Basic residues" evidence="8">
    <location>
        <begin position="23"/>
        <end position="32"/>
    </location>
</feature>
<dbReference type="GO" id="GO:0005634">
    <property type="term" value="C:nucleus"/>
    <property type="evidence" value="ECO:0007669"/>
    <property type="project" value="UniProtKB-SubCell"/>
</dbReference>
<evidence type="ECO:0000256" key="6">
    <source>
        <dbReference type="ARBA" id="ARBA00023242"/>
    </source>
</evidence>
<protein>
    <recommendedName>
        <fullName evidence="9">C2H2-type domain-containing protein</fullName>
    </recommendedName>
</protein>
<dbReference type="SUPFAM" id="SSF57667">
    <property type="entry name" value="beta-beta-alpha zinc fingers"/>
    <property type="match status" value="1"/>
</dbReference>
<name>A0A0D2BCF1_9PEZI</name>
<dbReference type="GO" id="GO:0000981">
    <property type="term" value="F:DNA-binding transcription factor activity, RNA polymerase II-specific"/>
    <property type="evidence" value="ECO:0007669"/>
    <property type="project" value="InterPro"/>
</dbReference>
<evidence type="ECO:0000313" key="11">
    <source>
        <dbReference type="Proteomes" id="UP000053259"/>
    </source>
</evidence>
<organism evidence="10 11">
    <name type="scientific">Verruconis gallopava</name>
    <dbReference type="NCBI Taxonomy" id="253628"/>
    <lineage>
        <taxon>Eukaryota</taxon>
        <taxon>Fungi</taxon>
        <taxon>Dikarya</taxon>
        <taxon>Ascomycota</taxon>
        <taxon>Pezizomycotina</taxon>
        <taxon>Dothideomycetes</taxon>
        <taxon>Pleosporomycetidae</taxon>
        <taxon>Venturiales</taxon>
        <taxon>Sympoventuriaceae</taxon>
        <taxon>Verruconis</taxon>
    </lineage>
</organism>
<gene>
    <name evidence="10" type="ORF">PV09_00914</name>
</gene>
<feature type="compositionally biased region" description="Basic and acidic residues" evidence="8">
    <location>
        <begin position="161"/>
        <end position="174"/>
    </location>
</feature>
<keyword evidence="6" id="KW-0539">Nucleus</keyword>
<feature type="compositionally biased region" description="Basic and acidic residues" evidence="8">
    <location>
        <begin position="33"/>
        <end position="43"/>
    </location>
</feature>
<dbReference type="Pfam" id="PF04082">
    <property type="entry name" value="Fungal_trans"/>
    <property type="match status" value="1"/>
</dbReference>
<dbReference type="GeneID" id="27308887"/>
<feature type="compositionally biased region" description="Polar residues" evidence="8">
    <location>
        <begin position="175"/>
        <end position="189"/>
    </location>
</feature>
<feature type="compositionally biased region" description="Low complexity" evidence="8">
    <location>
        <begin position="229"/>
        <end position="240"/>
    </location>
</feature>
<dbReference type="PROSITE" id="PS50157">
    <property type="entry name" value="ZINC_FINGER_C2H2_2"/>
    <property type="match status" value="2"/>
</dbReference>
<evidence type="ECO:0000313" key="10">
    <source>
        <dbReference type="EMBL" id="KIW09019.1"/>
    </source>
</evidence>
<evidence type="ECO:0000256" key="5">
    <source>
        <dbReference type="ARBA" id="ARBA00022833"/>
    </source>
</evidence>